<proteinExistence type="predicted"/>
<evidence type="ECO:0000313" key="2">
    <source>
        <dbReference type="Proteomes" id="UP000306319"/>
    </source>
</evidence>
<dbReference type="EMBL" id="SRYB01000020">
    <property type="protein sequence ID" value="TGY77765.1"/>
    <property type="molecule type" value="Genomic_DNA"/>
</dbReference>
<name>A0AC61RHS7_9BACT</name>
<accession>A0AC61RHS7</accession>
<gene>
    <name evidence="1" type="ORF">E5331_13080</name>
</gene>
<evidence type="ECO:0000313" key="1">
    <source>
        <dbReference type="EMBL" id="TGY77765.1"/>
    </source>
</evidence>
<sequence>MRKLFFFMLAMLVCSLEISAQIHTVKGTIFDATNNEPLVGATVAPIGGGQGVATDIDGNFVLRVPQGVKKAKITYVGYTPTTVELKDGMKVFLQSESAELDDVVVVAYGTATKESLTGSVAVVNSAEIEKRPVNTVTSALEGIAPGVQVSSSTTAGPGGAPSILIRGINTVNGTNAPIYVVDGVIFNGSIADINPEDVESMSVLKDAASCALYGAKGANGVILITTRKAKSKGKVDVTLKINQGIYQRGLPFYETLNSNQWMETTLTSIVNSQNSLENNELTLDQIRKDQIEHFFDNVHVWNIYGDKKAEDIFNENGNVVLNPLAAYDDLNWWDAMSQNGYRQEYNVSVAAAQDKFNVFASTGYLKSQGYMINTDFERFSNRINLSATPVNYFRFGVNTNMSYQKSQDDDLDVDDLGVTSNPFNYVYRAPVFPYYNHDMKTGAIIYDENGEKEWNTNPGYTPYESNIAYLLRSNSNSFNKLTADLSVNATAILPYGFEFTVRGDMFRSKQEYKSFGNPWVGSALGFGRLRVTNYNTKTYNFMQTLTWEHQYGDHHVDVLLDHENYSYDYGYNYQQASDMIFTAGALELTNFAKNESYSAYHIQRTTESYLGRARYNYNQQYFAEASLRRDGTSRFAKDSRWGTFWSVGASWIISKEKFLRNIDWINYLKLRASYGTAGSDAAANSYAYWSLYAQRAARVDSQLVMSPSQMGNDKAKWESVRTLDVALEGTLFNDRLNFSIGYFLKKNVDLLYNVKQPASAGGKWDGAQWTILTNIGTMQNVGWELMFKGDVIRTRDFRWGLNLDASFIKNKLTKLPASGNQWTSNIALIEGKSRYEFYIPTYAGVDMATGRALYEINKDSHEFMELNEETGNWEFSQSAWDSNIEGAKKNNAYVEIDGKPYTTQTTYSSKEFQGSSLPTVFGSFGTTLEWKGITLGALFTYSLGGKVLDSTYNSLMSYGDGKTNSYHKDVLNSWTEAPAGLNMDDPSQRISKKINPQINAQYSSYDNATSSRWLTDASYLQFKNLSVGYDFPKVVTDPIKLQALNLGFNVENLFTVTKRKGINPAYNYSGGQGNYFVVSRVFSFQLTARF</sequence>
<organism evidence="1 2">
    <name type="scientific">Lepagella muris</name>
    <dbReference type="NCBI Taxonomy" id="3032870"/>
    <lineage>
        <taxon>Bacteria</taxon>
        <taxon>Pseudomonadati</taxon>
        <taxon>Bacteroidota</taxon>
        <taxon>Bacteroidia</taxon>
        <taxon>Bacteroidales</taxon>
        <taxon>Muribaculaceae</taxon>
        <taxon>Lepagella</taxon>
    </lineage>
</organism>
<protein>
    <submittedName>
        <fullName evidence="1">SusC/RagA family TonB-linked outer membrane protein</fullName>
    </submittedName>
</protein>
<keyword evidence="2" id="KW-1185">Reference proteome</keyword>
<dbReference type="Proteomes" id="UP000306319">
    <property type="component" value="Unassembled WGS sequence"/>
</dbReference>
<reference evidence="1" key="1">
    <citation type="submission" date="2019-04" db="EMBL/GenBank/DDBJ databases">
        <title>Microbes associate with the intestines of laboratory mice.</title>
        <authorList>
            <person name="Navarre W."/>
            <person name="Wong E."/>
            <person name="Huang K."/>
            <person name="Tropini C."/>
            <person name="Ng K."/>
            <person name="Yu B."/>
        </authorList>
    </citation>
    <scope>NUCLEOTIDE SEQUENCE</scope>
    <source>
        <strain evidence="1">NM04_E33</strain>
    </source>
</reference>
<comment type="caution">
    <text evidence="1">The sequence shown here is derived from an EMBL/GenBank/DDBJ whole genome shotgun (WGS) entry which is preliminary data.</text>
</comment>